<dbReference type="SMART" id="SM00487">
    <property type="entry name" value="DEXDc"/>
    <property type="match status" value="1"/>
</dbReference>
<dbReference type="Pfam" id="PF00271">
    <property type="entry name" value="Helicase_C"/>
    <property type="match status" value="1"/>
</dbReference>
<dbReference type="GO" id="GO:0005524">
    <property type="term" value="F:ATP binding"/>
    <property type="evidence" value="ECO:0007669"/>
    <property type="project" value="InterPro"/>
</dbReference>
<evidence type="ECO:0000259" key="2">
    <source>
        <dbReference type="PROSITE" id="PS51192"/>
    </source>
</evidence>
<dbReference type="GO" id="GO:0005829">
    <property type="term" value="C:cytosol"/>
    <property type="evidence" value="ECO:0007669"/>
    <property type="project" value="TreeGrafter"/>
</dbReference>
<dbReference type="AlphaFoldDB" id="A0A099KKP4"/>
<protein>
    <submittedName>
        <fullName evidence="4">Type III restriction protein res subunit</fullName>
    </submittedName>
</protein>
<dbReference type="InterPro" id="IPR006935">
    <property type="entry name" value="Helicase/UvrB_N"/>
</dbReference>
<dbReference type="PATRIC" id="fig|28229.4.peg.2826"/>
<evidence type="ECO:0000313" key="5">
    <source>
        <dbReference type="Proteomes" id="UP000029843"/>
    </source>
</evidence>
<dbReference type="EMBL" id="JQED01000037">
    <property type="protein sequence ID" value="KGJ90118.1"/>
    <property type="molecule type" value="Genomic_DNA"/>
</dbReference>
<organism evidence="4 5">
    <name type="scientific">Colwellia psychrerythraea</name>
    <name type="common">Vibrio psychroerythus</name>
    <dbReference type="NCBI Taxonomy" id="28229"/>
    <lineage>
        <taxon>Bacteria</taxon>
        <taxon>Pseudomonadati</taxon>
        <taxon>Pseudomonadota</taxon>
        <taxon>Gammaproteobacteria</taxon>
        <taxon>Alteromonadales</taxon>
        <taxon>Colwelliaceae</taxon>
        <taxon>Colwellia</taxon>
    </lineage>
</organism>
<dbReference type="GO" id="GO:0003677">
    <property type="term" value="F:DNA binding"/>
    <property type="evidence" value="ECO:0007669"/>
    <property type="project" value="InterPro"/>
</dbReference>
<dbReference type="Proteomes" id="UP000029843">
    <property type="component" value="Unassembled WGS sequence"/>
</dbReference>
<sequence length="1005" mass="113696">MNGKLYELLKPKLRNCQINSIQAIFKYLNSKRKEKSCLISLPTGGGKTGVIASACLISNKKKILVLSHRGPVRDQLKKEIGGGFFNSIFENKVDFEFLPAFKLEDNWNRSGVYISTFQKLGKLSDEKLEDLIKNIDLLFVDEGHAEPAKEWSKISRAFSCPKIIITATPYRNDLFQFDISANNGFIYTFKEALEEEILSPPIFESIEQDLLVNRVRALLDKQKNTKCIVKCNTGDDVERYRNLFSEHFITAAYHDRYKGNNRKENCSDNVPKNLKAMNHQVIIHQKKLDEGVDIPQAKIIVLTYPVSNGRELVQTIGRVVRLFNNCKSYVLDMSSMSNEKVWGNYREFDKYLSHKANWKKFLKSLDTSALIDSYLDSFPEHSYFDAGFKRKFDLNSFDLSKDLKLPLASICFINKNEYFSIPSFSSELILQRTFQGELIRHVSNVLGFDALISVQFKNSKYLSSHLFFEPSLEITLIKDIGSYVAIFDSRASDFSRNIDLGTGPAISQQDIVKLTALTKKVRTKEVHARAITSSTKSPEGISQFGRDLESSNQSQINSSQALTRVKVDNLDEDGKTDSSFYLGTKSGRVSDQKNRNFSLTDISNWIDDIGISLNSDIIVNSELINSYAQPVNITPTTKPLSILIDLSWLDSHQIINGKYTLENRFYFFNYDDGFTLLEKDKNSKVEIHFNPETFLLELTSKSAFIIDSNALDLLTELNENQDFKVIYEQGISYYDHNFYQHALPTSKGFDFSLSKKSRSLISLPELKHKDLTEKGTLTSQKSFDIKSVFYLIDQISNNSIPGFPADKLGSLYDSVPGANLVVCTDMGTEPADFIVASDKKLCFIHVKCGKSFKSPQSSAGALAEVGGQAIKNILPLASKLRDYTPGNWAELHNPWPVPNDDITLDNRVRMIDKQTADQYIKKNGIPKNELLKEAWDKINSLRVSPSVEKEIWLVVGNAFSKTHFIDSLKKGTAAPSTSLQAYQLIDSWLSTCAINEIELKIFVSE</sequence>
<dbReference type="PROSITE" id="PS51192">
    <property type="entry name" value="HELICASE_ATP_BIND_1"/>
    <property type="match status" value="1"/>
</dbReference>
<reference evidence="4 5" key="1">
    <citation type="submission" date="2014-08" db="EMBL/GenBank/DDBJ databases">
        <title>Genomic and Phenotypic Diversity of Colwellia psychrerythraea strains from Disparate Marine Basins.</title>
        <authorList>
            <person name="Techtmann S.M."/>
            <person name="Stelling S.C."/>
            <person name="Utturkar S.M."/>
            <person name="Alshibli N."/>
            <person name="Harris A."/>
            <person name="Brown S.D."/>
            <person name="Hazen T.C."/>
        </authorList>
    </citation>
    <scope>NUCLEOTIDE SEQUENCE [LARGE SCALE GENOMIC DNA]</scope>
    <source>
        <strain evidence="4 5">ND2E</strain>
    </source>
</reference>
<dbReference type="OrthoDB" id="9804086at2"/>
<comment type="caution">
    <text evidence="4">The sequence shown here is derived from an EMBL/GenBank/DDBJ whole genome shotgun (WGS) entry which is preliminary data.</text>
</comment>
<dbReference type="Gene3D" id="3.40.50.300">
    <property type="entry name" value="P-loop containing nucleotide triphosphate hydrolases"/>
    <property type="match status" value="2"/>
</dbReference>
<name>A0A099KKP4_COLPS</name>
<dbReference type="Pfam" id="PF04851">
    <property type="entry name" value="ResIII"/>
    <property type="match status" value="1"/>
</dbReference>
<dbReference type="InterPro" id="IPR027417">
    <property type="entry name" value="P-loop_NTPase"/>
</dbReference>
<dbReference type="SUPFAM" id="SSF52540">
    <property type="entry name" value="P-loop containing nucleoside triphosphate hydrolases"/>
    <property type="match status" value="1"/>
</dbReference>
<dbReference type="RefSeq" id="WP_033094501.1">
    <property type="nucleotide sequence ID" value="NZ_JQED01000037.1"/>
</dbReference>
<evidence type="ECO:0000256" key="1">
    <source>
        <dbReference type="SAM" id="MobiDB-lite"/>
    </source>
</evidence>
<feature type="domain" description="Helicase ATP-binding" evidence="2">
    <location>
        <begin position="28"/>
        <end position="187"/>
    </location>
</feature>
<evidence type="ECO:0000313" key="4">
    <source>
        <dbReference type="EMBL" id="KGJ90118.1"/>
    </source>
</evidence>
<dbReference type="PROSITE" id="PS51194">
    <property type="entry name" value="HELICASE_CTER"/>
    <property type="match status" value="1"/>
</dbReference>
<gene>
    <name evidence="4" type="ORF">ND2E_3674</name>
</gene>
<accession>A0A099KKP4</accession>
<feature type="region of interest" description="Disordered" evidence="1">
    <location>
        <begin position="528"/>
        <end position="557"/>
    </location>
</feature>
<proteinExistence type="predicted"/>
<dbReference type="PANTHER" id="PTHR47396:SF1">
    <property type="entry name" value="ATP-DEPENDENT HELICASE IRC3-RELATED"/>
    <property type="match status" value="1"/>
</dbReference>
<dbReference type="InterPro" id="IPR050742">
    <property type="entry name" value="Helicase_Restrict-Modif_Enz"/>
</dbReference>
<dbReference type="GO" id="GO:0016787">
    <property type="term" value="F:hydrolase activity"/>
    <property type="evidence" value="ECO:0007669"/>
    <property type="project" value="InterPro"/>
</dbReference>
<feature type="domain" description="Helicase C-terminal" evidence="3">
    <location>
        <begin position="205"/>
        <end position="366"/>
    </location>
</feature>
<dbReference type="InterPro" id="IPR001650">
    <property type="entry name" value="Helicase_C-like"/>
</dbReference>
<dbReference type="InterPro" id="IPR014001">
    <property type="entry name" value="Helicase_ATP-bd"/>
</dbReference>
<evidence type="ECO:0000259" key="3">
    <source>
        <dbReference type="PROSITE" id="PS51194"/>
    </source>
</evidence>
<dbReference type="PANTHER" id="PTHR47396">
    <property type="entry name" value="TYPE I RESTRICTION ENZYME ECOKI R PROTEIN"/>
    <property type="match status" value="1"/>
</dbReference>